<proteinExistence type="predicted"/>
<dbReference type="Gene3D" id="3.90.215.10">
    <property type="entry name" value="Gamma Fibrinogen, chain A, domain 1"/>
    <property type="match status" value="1"/>
</dbReference>
<dbReference type="STRING" id="6573.A0A210QMS5"/>
<protein>
    <submittedName>
        <fullName evidence="2">Angiopoietin-related protein 2</fullName>
    </submittedName>
</protein>
<organism evidence="2 3">
    <name type="scientific">Mizuhopecten yessoensis</name>
    <name type="common">Japanese scallop</name>
    <name type="synonym">Patinopecten yessoensis</name>
    <dbReference type="NCBI Taxonomy" id="6573"/>
    <lineage>
        <taxon>Eukaryota</taxon>
        <taxon>Metazoa</taxon>
        <taxon>Spiralia</taxon>
        <taxon>Lophotrochozoa</taxon>
        <taxon>Mollusca</taxon>
        <taxon>Bivalvia</taxon>
        <taxon>Autobranchia</taxon>
        <taxon>Pteriomorphia</taxon>
        <taxon>Pectinida</taxon>
        <taxon>Pectinoidea</taxon>
        <taxon>Pectinidae</taxon>
        <taxon>Mizuhopecten</taxon>
    </lineage>
</organism>
<dbReference type="EMBL" id="NEDP02002776">
    <property type="protein sequence ID" value="OWF50032.1"/>
    <property type="molecule type" value="Genomic_DNA"/>
</dbReference>
<dbReference type="InterPro" id="IPR036056">
    <property type="entry name" value="Fibrinogen-like_C"/>
</dbReference>
<reference evidence="2 3" key="1">
    <citation type="journal article" date="2017" name="Nat. Ecol. Evol.">
        <title>Scallop genome provides insights into evolution of bilaterian karyotype and development.</title>
        <authorList>
            <person name="Wang S."/>
            <person name="Zhang J."/>
            <person name="Jiao W."/>
            <person name="Li J."/>
            <person name="Xun X."/>
            <person name="Sun Y."/>
            <person name="Guo X."/>
            <person name="Huan P."/>
            <person name="Dong B."/>
            <person name="Zhang L."/>
            <person name="Hu X."/>
            <person name="Sun X."/>
            <person name="Wang J."/>
            <person name="Zhao C."/>
            <person name="Wang Y."/>
            <person name="Wang D."/>
            <person name="Huang X."/>
            <person name="Wang R."/>
            <person name="Lv J."/>
            <person name="Li Y."/>
            <person name="Zhang Z."/>
            <person name="Liu B."/>
            <person name="Lu W."/>
            <person name="Hui Y."/>
            <person name="Liang J."/>
            <person name="Zhou Z."/>
            <person name="Hou R."/>
            <person name="Li X."/>
            <person name="Liu Y."/>
            <person name="Li H."/>
            <person name="Ning X."/>
            <person name="Lin Y."/>
            <person name="Zhao L."/>
            <person name="Xing Q."/>
            <person name="Dou J."/>
            <person name="Li Y."/>
            <person name="Mao J."/>
            <person name="Guo H."/>
            <person name="Dou H."/>
            <person name="Li T."/>
            <person name="Mu C."/>
            <person name="Jiang W."/>
            <person name="Fu Q."/>
            <person name="Fu X."/>
            <person name="Miao Y."/>
            <person name="Liu J."/>
            <person name="Yu Q."/>
            <person name="Li R."/>
            <person name="Liao H."/>
            <person name="Li X."/>
            <person name="Kong Y."/>
            <person name="Jiang Z."/>
            <person name="Chourrout D."/>
            <person name="Li R."/>
            <person name="Bao Z."/>
        </authorList>
    </citation>
    <scope>NUCLEOTIDE SEQUENCE [LARGE SCALE GENOMIC DNA]</scope>
    <source>
        <strain evidence="2 3">PY_sf001</strain>
    </source>
</reference>
<dbReference type="OrthoDB" id="6146709at2759"/>
<evidence type="ECO:0000313" key="2">
    <source>
        <dbReference type="EMBL" id="OWF50032.1"/>
    </source>
</evidence>
<dbReference type="PROSITE" id="PS51406">
    <property type="entry name" value="FIBRINOGEN_C_2"/>
    <property type="match status" value="1"/>
</dbReference>
<dbReference type="InterPro" id="IPR014716">
    <property type="entry name" value="Fibrinogen_a/b/g_C_1"/>
</dbReference>
<dbReference type="GO" id="GO:0005615">
    <property type="term" value="C:extracellular space"/>
    <property type="evidence" value="ECO:0007669"/>
    <property type="project" value="TreeGrafter"/>
</dbReference>
<evidence type="ECO:0000259" key="1">
    <source>
        <dbReference type="PROSITE" id="PS51406"/>
    </source>
</evidence>
<keyword evidence="3" id="KW-1185">Reference proteome</keyword>
<dbReference type="SMART" id="SM00186">
    <property type="entry name" value="FBG"/>
    <property type="match status" value="1"/>
</dbReference>
<comment type="caution">
    <text evidence="2">The sequence shown here is derived from an EMBL/GenBank/DDBJ whole genome shotgun (WGS) entry which is preliminary data.</text>
</comment>
<feature type="domain" description="Fibrinogen C-terminal" evidence="1">
    <location>
        <begin position="1"/>
        <end position="171"/>
    </location>
</feature>
<dbReference type="AlphaFoldDB" id="A0A210QMS5"/>
<dbReference type="PANTHER" id="PTHR19143">
    <property type="entry name" value="FIBRINOGEN/TENASCIN/ANGIOPOEITIN"/>
    <property type="match status" value="1"/>
</dbReference>
<dbReference type="InterPro" id="IPR050373">
    <property type="entry name" value="Fibrinogen_C-term_domain"/>
</dbReference>
<dbReference type="SUPFAM" id="SSF56496">
    <property type="entry name" value="Fibrinogen C-terminal domain-like"/>
    <property type="match status" value="1"/>
</dbReference>
<dbReference type="InterPro" id="IPR002181">
    <property type="entry name" value="Fibrinogen_a/b/g_C_dom"/>
</dbReference>
<evidence type="ECO:0000313" key="3">
    <source>
        <dbReference type="Proteomes" id="UP000242188"/>
    </source>
</evidence>
<name>A0A210QMS5_MIZYE</name>
<dbReference type="Pfam" id="PF00147">
    <property type="entry name" value="Fibrinogen_C"/>
    <property type="match status" value="1"/>
</dbReference>
<gene>
    <name evidence="2" type="ORF">KP79_PYT25696</name>
</gene>
<sequence>MQQRFNGVVDFRKDWKAYKEGFGDVPDGEFWLGLETVYQMTRSSKYVLVVELEDKDGVRGCASFDEFSIGPEGEGYRLDAWKYQGTAGNSLGYHTGNRFSTLDQDNDQRPSSIKNCADEYGGGGNWYKSCVVQNLNGLYLQLPGRADTMVWKTFRNFTGLKKSKMLLKKYSEVYD</sequence>
<accession>A0A210QMS5</accession>
<dbReference type="Proteomes" id="UP000242188">
    <property type="component" value="Unassembled WGS sequence"/>
</dbReference>